<evidence type="ECO:0000256" key="1">
    <source>
        <dbReference type="SAM" id="MobiDB-lite"/>
    </source>
</evidence>
<evidence type="ECO:0000313" key="3">
    <source>
        <dbReference type="Proteomes" id="UP000076727"/>
    </source>
</evidence>
<feature type="region of interest" description="Disordered" evidence="1">
    <location>
        <begin position="329"/>
        <end position="351"/>
    </location>
</feature>
<evidence type="ECO:0000313" key="2">
    <source>
        <dbReference type="EMBL" id="KZT67075.1"/>
    </source>
</evidence>
<protein>
    <submittedName>
        <fullName evidence="2">Uncharacterized protein</fullName>
    </submittedName>
</protein>
<feature type="region of interest" description="Disordered" evidence="1">
    <location>
        <begin position="1"/>
        <end position="54"/>
    </location>
</feature>
<keyword evidence="3" id="KW-1185">Reference proteome</keyword>
<dbReference type="AlphaFoldDB" id="A0A165NKE4"/>
<proteinExistence type="predicted"/>
<feature type="region of interest" description="Disordered" evidence="1">
    <location>
        <begin position="416"/>
        <end position="435"/>
    </location>
</feature>
<dbReference type="OrthoDB" id="2754671at2759"/>
<accession>A0A165NKE4</accession>
<dbReference type="EMBL" id="KV429080">
    <property type="protein sequence ID" value="KZT67075.1"/>
    <property type="molecule type" value="Genomic_DNA"/>
</dbReference>
<feature type="region of interest" description="Disordered" evidence="1">
    <location>
        <begin position="240"/>
        <end position="296"/>
    </location>
</feature>
<reference evidence="2 3" key="1">
    <citation type="journal article" date="2016" name="Mol. Biol. Evol.">
        <title>Comparative Genomics of Early-Diverging Mushroom-Forming Fungi Provides Insights into the Origins of Lignocellulose Decay Capabilities.</title>
        <authorList>
            <person name="Nagy L.G."/>
            <person name="Riley R."/>
            <person name="Tritt A."/>
            <person name="Adam C."/>
            <person name="Daum C."/>
            <person name="Floudas D."/>
            <person name="Sun H."/>
            <person name="Yadav J.S."/>
            <person name="Pangilinan J."/>
            <person name="Larsson K.H."/>
            <person name="Matsuura K."/>
            <person name="Barry K."/>
            <person name="Labutti K."/>
            <person name="Kuo R."/>
            <person name="Ohm R.A."/>
            <person name="Bhattacharya S.S."/>
            <person name="Shirouzu T."/>
            <person name="Yoshinaga Y."/>
            <person name="Martin F.M."/>
            <person name="Grigoriev I.V."/>
            <person name="Hibbett D.S."/>
        </authorList>
    </citation>
    <scope>NUCLEOTIDE SEQUENCE [LARGE SCALE GENOMIC DNA]</scope>
    <source>
        <strain evidence="2 3">L-15889</strain>
    </source>
</reference>
<sequence length="435" mass="48296">MDMRKVFPSSLHRPKSMQPAGSAAASPPQNFATPQAYKPTMPITIPRRKTTRLPPCSPMRQQPSPDIVFNFSFSFSPCSLQGHGEILTRKDDWAPQTQFLQQRGRSNLVLAHQCHQQQKALCGLTRRTSSARRGAEALYCSQPMRHGLLAQALRTHERACTQGPDDELEGETSEVLATRDRATGGSEVLTSAYVSPVSSECSSIAFATPPREVPDPDRRRRHEDDDAFVDSGLTSAFRHSVASAADSAQGTSPVPSLFESPVSPHFPDLLALPSPPTTSRTLSATPSPASRHPLRPIFPNRSSSHLLRTTAAEPVVCLKVVEAERPDRVRGRSPYPDTGRMFRTRRTSSVGTRPTVMTLGRTRSSLALSNEELEHSLEKEDHREERGRALERGEREEFDEKEMVRGWEMEYERGRTRGRTRGRGIAVPRAPPAHM</sequence>
<organism evidence="2 3">
    <name type="scientific">Daedalea quercina L-15889</name>
    <dbReference type="NCBI Taxonomy" id="1314783"/>
    <lineage>
        <taxon>Eukaryota</taxon>
        <taxon>Fungi</taxon>
        <taxon>Dikarya</taxon>
        <taxon>Basidiomycota</taxon>
        <taxon>Agaricomycotina</taxon>
        <taxon>Agaricomycetes</taxon>
        <taxon>Polyporales</taxon>
        <taxon>Fomitopsis</taxon>
    </lineage>
</organism>
<feature type="compositionally biased region" description="Low complexity" evidence="1">
    <location>
        <begin position="19"/>
        <end position="28"/>
    </location>
</feature>
<feature type="compositionally biased region" description="Polar residues" evidence="1">
    <location>
        <begin position="277"/>
        <end position="288"/>
    </location>
</feature>
<feature type="region of interest" description="Disordered" evidence="1">
    <location>
        <begin position="368"/>
        <end position="390"/>
    </location>
</feature>
<dbReference type="Proteomes" id="UP000076727">
    <property type="component" value="Unassembled WGS sequence"/>
</dbReference>
<gene>
    <name evidence="2" type="ORF">DAEQUDRAFT_409772</name>
</gene>
<name>A0A165NKE4_9APHY</name>
<feature type="compositionally biased region" description="Basic and acidic residues" evidence="1">
    <location>
        <begin position="372"/>
        <end position="390"/>
    </location>
</feature>